<protein>
    <submittedName>
        <fullName evidence="1">Uncharacterized protein</fullName>
    </submittedName>
</protein>
<reference evidence="1" key="1">
    <citation type="submission" date="2003-11" db="EMBL/GenBank/DDBJ databases">
        <authorList>
            <person name="Heidelberg J.F."/>
            <person name="Eisen J.A."/>
            <person name="Nelson W.C."/>
            <person name="DeLong E.F."/>
        </authorList>
    </citation>
    <scope>NUCLEOTIDE SEQUENCE</scope>
</reference>
<organism evidence="1">
    <name type="scientific">uncultured marine bacterium 582</name>
    <dbReference type="NCBI Taxonomy" id="257402"/>
    <lineage>
        <taxon>Bacteria</taxon>
        <taxon>environmental samples</taxon>
    </lineage>
</organism>
<gene>
    <name evidence="1" type="ORF">MBMO_EBAC080-L028H02.18</name>
</gene>
<proteinExistence type="predicted"/>
<evidence type="ECO:0000313" key="1">
    <source>
        <dbReference type="EMBL" id="AAR38355.1"/>
    </source>
</evidence>
<sequence>MRPPCRLETIACFMAETAQRWQALSCPSLLVAGKSFSMLVRSGEPSGIVARTEPSKKPQLRADLSPF</sequence>
<dbReference type="EMBL" id="AY458649">
    <property type="protein sequence ID" value="AAR38355.1"/>
    <property type="molecule type" value="Genomic_DNA"/>
</dbReference>
<reference evidence="1" key="2">
    <citation type="submission" date="2003-12" db="EMBL/GenBank/DDBJ databases">
        <title>Monterey Bay Coastal Ocean Microbial Observatory environmental clone sequencing.</title>
        <authorList>
            <person name="DeLong E.F."/>
        </authorList>
    </citation>
    <scope>NUCLEOTIDE SEQUENCE</scope>
</reference>
<dbReference type="AlphaFoldDB" id="Q6SF66"/>
<accession>Q6SF66</accession>
<name>Q6SF66_9BACT</name>